<organism evidence="6 7">
    <name type="scientific">Dorea formicigenerans ATCC 27755</name>
    <dbReference type="NCBI Taxonomy" id="411461"/>
    <lineage>
        <taxon>Bacteria</taxon>
        <taxon>Bacillati</taxon>
        <taxon>Bacillota</taxon>
        <taxon>Clostridia</taxon>
        <taxon>Lachnospirales</taxon>
        <taxon>Lachnospiraceae</taxon>
        <taxon>Dorea</taxon>
    </lineage>
</organism>
<dbReference type="AlphaFoldDB" id="B0G4J9"/>
<dbReference type="Pfam" id="PF05105">
    <property type="entry name" value="Phage_holin_4_1"/>
    <property type="match status" value="1"/>
</dbReference>
<accession>B0G4J9</accession>
<evidence type="ECO:0000256" key="4">
    <source>
        <dbReference type="ARBA" id="ARBA00023136"/>
    </source>
</evidence>
<comment type="subcellular location">
    <subcellularLocation>
        <location evidence="1">Membrane</location>
        <topology evidence="1">Multi-pass membrane protein</topology>
    </subcellularLocation>
</comment>
<keyword evidence="4 5" id="KW-0472">Membrane</keyword>
<dbReference type="eggNOG" id="COG4824">
    <property type="taxonomic scope" value="Bacteria"/>
</dbReference>
<gene>
    <name evidence="6" type="ORF">DORFOR_01186</name>
</gene>
<dbReference type="NCBIfam" id="TIGR01593">
    <property type="entry name" value="holin_tox_secr"/>
    <property type="match status" value="1"/>
</dbReference>
<dbReference type="InterPro" id="IPR006480">
    <property type="entry name" value="Phage_holin_4_1"/>
</dbReference>
<dbReference type="EMBL" id="AAXA02000011">
    <property type="protein sequence ID" value="EDR47651.1"/>
    <property type="molecule type" value="Genomic_DNA"/>
</dbReference>
<dbReference type="Proteomes" id="UP000005359">
    <property type="component" value="Unassembled WGS sequence"/>
</dbReference>
<sequence>MINFLYRKFELKKEVRYMKMEQANYIKAIFTAVFAFLSALLGVLAVPVILLVACNLIDYMTGLMASKYRAEDINSYKSIRGIFKKVSMWLLVVVGAIIDEMLLYASTTIGWKSPVTFLIACIVAMWLICNEIISILENIQDMGVKIPAFLQPLVRHIRSQVEEQINSSDSEGE</sequence>
<name>B0G4J9_9FIRM</name>
<comment type="caution">
    <text evidence="6">The sequence shown here is derived from an EMBL/GenBank/DDBJ whole genome shotgun (WGS) entry which is preliminary data.</text>
</comment>
<protein>
    <submittedName>
        <fullName evidence="6">Toxin secretion/phage lysis holin</fullName>
    </submittedName>
</protein>
<dbReference type="PaxDb" id="411461-DORFOR_01186"/>
<evidence type="ECO:0000256" key="2">
    <source>
        <dbReference type="ARBA" id="ARBA00022692"/>
    </source>
</evidence>
<keyword evidence="2 5" id="KW-0812">Transmembrane</keyword>
<evidence type="ECO:0000256" key="3">
    <source>
        <dbReference type="ARBA" id="ARBA00022989"/>
    </source>
</evidence>
<feature type="transmembrane region" description="Helical" evidence="5">
    <location>
        <begin position="117"/>
        <end position="136"/>
    </location>
</feature>
<dbReference type="GO" id="GO:0016020">
    <property type="term" value="C:membrane"/>
    <property type="evidence" value="ECO:0007669"/>
    <property type="project" value="UniProtKB-SubCell"/>
</dbReference>
<reference evidence="6 7" key="2">
    <citation type="submission" date="2007-10" db="EMBL/GenBank/DDBJ databases">
        <authorList>
            <person name="Fulton L."/>
            <person name="Clifton S."/>
            <person name="Fulton B."/>
            <person name="Xu J."/>
            <person name="Minx P."/>
            <person name="Pepin K.H."/>
            <person name="Johnson M."/>
            <person name="Thiruvilangam P."/>
            <person name="Bhonagiri V."/>
            <person name="Nash W.E."/>
            <person name="Wang C."/>
            <person name="Mardis E.R."/>
            <person name="Wilson R.K."/>
        </authorList>
    </citation>
    <scope>NUCLEOTIDE SEQUENCE [LARGE SCALE GENOMIC DNA]</scope>
    <source>
        <strain evidence="6 7">ATCC 27755</strain>
    </source>
</reference>
<proteinExistence type="predicted"/>
<evidence type="ECO:0000313" key="7">
    <source>
        <dbReference type="Proteomes" id="UP000005359"/>
    </source>
</evidence>
<evidence type="ECO:0000256" key="5">
    <source>
        <dbReference type="SAM" id="Phobius"/>
    </source>
</evidence>
<evidence type="ECO:0000256" key="1">
    <source>
        <dbReference type="ARBA" id="ARBA00004141"/>
    </source>
</evidence>
<evidence type="ECO:0000313" key="6">
    <source>
        <dbReference type="EMBL" id="EDR47651.1"/>
    </source>
</evidence>
<feature type="transmembrane region" description="Helical" evidence="5">
    <location>
        <begin position="86"/>
        <end position="105"/>
    </location>
</feature>
<keyword evidence="3 5" id="KW-1133">Transmembrane helix</keyword>
<dbReference type="STRING" id="411461.DORFOR_01186"/>
<feature type="transmembrane region" description="Helical" evidence="5">
    <location>
        <begin position="28"/>
        <end position="57"/>
    </location>
</feature>
<reference evidence="6 7" key="1">
    <citation type="submission" date="2007-10" db="EMBL/GenBank/DDBJ databases">
        <title>Draft genome sequence of Dorea formicigenerans(ATCC 27755).</title>
        <authorList>
            <person name="Sudarsanam P."/>
            <person name="Ley R."/>
            <person name="Guruge J."/>
            <person name="Turnbaugh P.J."/>
            <person name="Mahowald M."/>
            <person name="Liep D."/>
            <person name="Gordon J."/>
        </authorList>
    </citation>
    <scope>NUCLEOTIDE SEQUENCE [LARGE SCALE GENOMIC DNA]</scope>
    <source>
        <strain evidence="6 7">ATCC 27755</strain>
    </source>
</reference>